<feature type="region of interest" description="Disordered" evidence="1">
    <location>
        <begin position="100"/>
        <end position="128"/>
    </location>
</feature>
<evidence type="ECO:0000313" key="2">
    <source>
        <dbReference type="EMBL" id="KAA0057592.1"/>
    </source>
</evidence>
<name>A0A5A7UP03_CUCMM</name>
<protein>
    <submittedName>
        <fullName evidence="2">Uncharacterized protein</fullName>
    </submittedName>
</protein>
<comment type="caution">
    <text evidence="2">The sequence shown here is derived from an EMBL/GenBank/DDBJ whole genome shotgun (WGS) entry which is preliminary data.</text>
</comment>
<organism evidence="2 3">
    <name type="scientific">Cucumis melo var. makuwa</name>
    <name type="common">Oriental melon</name>
    <dbReference type="NCBI Taxonomy" id="1194695"/>
    <lineage>
        <taxon>Eukaryota</taxon>
        <taxon>Viridiplantae</taxon>
        <taxon>Streptophyta</taxon>
        <taxon>Embryophyta</taxon>
        <taxon>Tracheophyta</taxon>
        <taxon>Spermatophyta</taxon>
        <taxon>Magnoliopsida</taxon>
        <taxon>eudicotyledons</taxon>
        <taxon>Gunneridae</taxon>
        <taxon>Pentapetalae</taxon>
        <taxon>rosids</taxon>
        <taxon>fabids</taxon>
        <taxon>Cucurbitales</taxon>
        <taxon>Cucurbitaceae</taxon>
        <taxon>Benincaseae</taxon>
        <taxon>Cucumis</taxon>
    </lineage>
</organism>
<dbReference type="EMBL" id="SSTE01007192">
    <property type="protein sequence ID" value="KAA0057592.1"/>
    <property type="molecule type" value="Genomic_DNA"/>
</dbReference>
<evidence type="ECO:0000256" key="1">
    <source>
        <dbReference type="SAM" id="MobiDB-lite"/>
    </source>
</evidence>
<evidence type="ECO:0000313" key="3">
    <source>
        <dbReference type="Proteomes" id="UP000321393"/>
    </source>
</evidence>
<gene>
    <name evidence="2" type="ORF">E6C27_scaffold497G00670</name>
</gene>
<dbReference type="Proteomes" id="UP000321393">
    <property type="component" value="Unassembled WGS sequence"/>
</dbReference>
<reference evidence="2 3" key="1">
    <citation type="submission" date="2019-08" db="EMBL/GenBank/DDBJ databases">
        <title>Draft genome sequences of two oriental melons (Cucumis melo L. var makuwa).</title>
        <authorList>
            <person name="Kwon S.-Y."/>
        </authorList>
    </citation>
    <scope>NUCLEOTIDE SEQUENCE [LARGE SCALE GENOMIC DNA]</scope>
    <source>
        <strain evidence="3">cv. SW 3</strain>
        <tissue evidence="2">Leaf</tissue>
    </source>
</reference>
<sequence length="325" mass="36419">MTTGRINGVEFQHDVAAHMHASSVKRDAGYRVHRPPEDGCRQKGAKQDATLPSCEHVQSLTEVSTPGTCCNDVQALSKQADPPPEPHIPLYIPTQRRGMRGTDQIVPPSKKQSTRHFVSPRTSTPRLCSQRSSRIIQARPSKYINSTSHSLPARCTGPTFHQLQPNPSTNQEAIPRHLLSPRTSTLRIRSQRDASIIQASPSKFIKSTSRSHSPPDVGVRYSIHSNQTLPPNKKQLQDILYLHGQGRREYSHNEVQALSKQAYPSTSTRHHALTLLLTKGTRIPSIPTKPYHQARINRKTSCIATDKYAENTLTTRWKHYPSKPI</sequence>
<proteinExistence type="predicted"/>
<accession>A0A5A7UP03</accession>
<dbReference type="AlphaFoldDB" id="A0A5A7UP03"/>